<dbReference type="Proteomes" id="UP000178764">
    <property type="component" value="Unassembled WGS sequence"/>
</dbReference>
<dbReference type="Pfam" id="PF20803">
    <property type="entry name" value="PaaX_M"/>
    <property type="match status" value="1"/>
</dbReference>
<dbReference type="PANTHER" id="PTHR30319">
    <property type="entry name" value="PHENYLACETIC ACID REGULATOR-RELATED TRANSCRIPTIONAL REPRESSOR"/>
    <property type="match status" value="1"/>
</dbReference>
<evidence type="ECO:0000313" key="3">
    <source>
        <dbReference type="Proteomes" id="UP000178764"/>
    </source>
</evidence>
<feature type="domain" description="Transcriptional repressor PaaX-like central Cas2-like" evidence="1">
    <location>
        <begin position="83"/>
        <end position="156"/>
    </location>
</feature>
<evidence type="ECO:0000313" key="2">
    <source>
        <dbReference type="EMBL" id="OGD56606.1"/>
    </source>
</evidence>
<proteinExistence type="predicted"/>
<protein>
    <recommendedName>
        <fullName evidence="1">Transcriptional repressor PaaX-like central Cas2-like domain-containing protein</fullName>
    </recommendedName>
</protein>
<dbReference type="InterPro" id="IPR048846">
    <property type="entry name" value="PaaX-like_central"/>
</dbReference>
<dbReference type="AlphaFoldDB" id="A0A1F5DNK6"/>
<comment type="caution">
    <text evidence="2">The sequence shown here is derived from an EMBL/GenBank/DDBJ whole genome shotgun (WGS) entry which is preliminary data.</text>
</comment>
<dbReference type="Gene3D" id="3.30.70.2650">
    <property type="match status" value="1"/>
</dbReference>
<gene>
    <name evidence="2" type="ORF">A2V71_00175</name>
</gene>
<dbReference type="EMBL" id="MEZT01000016">
    <property type="protein sequence ID" value="OGD56606.1"/>
    <property type="molecule type" value="Genomic_DNA"/>
</dbReference>
<dbReference type="PANTHER" id="PTHR30319:SF1">
    <property type="entry name" value="TRANSCRIPTIONAL REPRESSOR PAAX"/>
    <property type="match status" value="1"/>
</dbReference>
<dbReference type="GO" id="GO:0006351">
    <property type="term" value="P:DNA-templated transcription"/>
    <property type="evidence" value="ECO:0007669"/>
    <property type="project" value="TreeGrafter"/>
</dbReference>
<organism evidence="2 3">
    <name type="scientific">Candidatus Berkelbacteria bacterium RBG_13_40_8</name>
    <dbReference type="NCBI Taxonomy" id="1797467"/>
    <lineage>
        <taxon>Bacteria</taxon>
        <taxon>Candidatus Berkelbacteria</taxon>
    </lineage>
</organism>
<name>A0A1F5DNK6_9BACT</name>
<evidence type="ECO:0000259" key="1">
    <source>
        <dbReference type="Pfam" id="PF20803"/>
    </source>
</evidence>
<sequence>MNRKISLGERILLFLEKSDNLATLMSHPYLWGKDYPKKRTFYQTVYRLKETGYLTEIEKEGRKKYISTLKGKIKILAYLKKDKKWDKKWRIVVFDIPETKKEMREFFRGRLHDLGFRKMQDSVWISPYNIADKVEELIEFCNAKKYAHYLLVEELDNRDVLMNLFNISEENTIQKTRCSKNNV</sequence>
<accession>A0A1F5DNK6</accession>
<reference evidence="2 3" key="1">
    <citation type="journal article" date="2016" name="Nat. Commun.">
        <title>Thousands of microbial genomes shed light on interconnected biogeochemical processes in an aquifer system.</title>
        <authorList>
            <person name="Anantharaman K."/>
            <person name="Brown C.T."/>
            <person name="Hug L.A."/>
            <person name="Sharon I."/>
            <person name="Castelle C.J."/>
            <person name="Probst A.J."/>
            <person name="Thomas B.C."/>
            <person name="Singh A."/>
            <person name="Wilkins M.J."/>
            <person name="Karaoz U."/>
            <person name="Brodie E.L."/>
            <person name="Williams K.H."/>
            <person name="Hubbard S.S."/>
            <person name="Banfield J.F."/>
        </authorList>
    </citation>
    <scope>NUCLEOTIDE SEQUENCE [LARGE SCALE GENOMIC DNA]</scope>
</reference>